<evidence type="ECO:0000313" key="2">
    <source>
        <dbReference type="Proteomes" id="UP001393056"/>
    </source>
</evidence>
<gene>
    <name evidence="1" type="ORF">AAEO58_06110</name>
</gene>
<keyword evidence="2" id="KW-1185">Reference proteome</keyword>
<name>A0ABU9I6E2_9FLAO</name>
<dbReference type="EMBL" id="JBBYHT010000002">
    <property type="protein sequence ID" value="MEL1247614.1"/>
    <property type="molecule type" value="Genomic_DNA"/>
</dbReference>
<dbReference type="Gene3D" id="2.20.110.10">
    <property type="entry name" value="Histone H3 K4-specific methyltransferase SET7/9 N-terminal domain"/>
    <property type="match status" value="1"/>
</dbReference>
<dbReference type="SUPFAM" id="SSF82185">
    <property type="entry name" value="Histone H3 K4-specific methyltransferase SET7/9 N-terminal domain"/>
    <property type="match status" value="1"/>
</dbReference>
<dbReference type="RefSeq" id="WP_341682663.1">
    <property type="nucleotide sequence ID" value="NZ_JBBYHT010000002.1"/>
</dbReference>
<organism evidence="1 2">
    <name type="scientific">Flavobacterium helocola</name>
    <dbReference type="NCBI Taxonomy" id="3139139"/>
    <lineage>
        <taxon>Bacteria</taxon>
        <taxon>Pseudomonadati</taxon>
        <taxon>Bacteroidota</taxon>
        <taxon>Flavobacteriia</taxon>
        <taxon>Flavobacteriales</taxon>
        <taxon>Flavobacteriaceae</taxon>
        <taxon>Flavobacterium</taxon>
    </lineage>
</organism>
<dbReference type="Proteomes" id="UP001393056">
    <property type="component" value="Unassembled WGS sequence"/>
</dbReference>
<evidence type="ECO:0000313" key="1">
    <source>
        <dbReference type="EMBL" id="MEL1247614.1"/>
    </source>
</evidence>
<sequence>MKQIILLISIIFTLFSCSEKRVKDKDELVLAEFIIEKNGVYYKGCCESHIGDKFDGSGNYYHDNGKLKGNYTIKNGIPEGIWNSFNSDGSKKIDLYFKNGKIIKKIKYKK</sequence>
<dbReference type="PROSITE" id="PS51257">
    <property type="entry name" value="PROKAR_LIPOPROTEIN"/>
    <property type="match status" value="1"/>
</dbReference>
<evidence type="ECO:0008006" key="3">
    <source>
        <dbReference type="Google" id="ProtNLM"/>
    </source>
</evidence>
<protein>
    <recommendedName>
        <fullName evidence="3">MORN repeat protein</fullName>
    </recommendedName>
</protein>
<reference evidence="1 2" key="1">
    <citation type="submission" date="2024-04" db="EMBL/GenBank/DDBJ databases">
        <title>Flavobacterium sp. DGU41 16S ribosomal RNA gene Genome sequencing and assembly.</title>
        <authorList>
            <person name="Park S."/>
        </authorList>
    </citation>
    <scope>NUCLEOTIDE SEQUENCE [LARGE SCALE GENOMIC DNA]</scope>
    <source>
        <strain evidence="1 2">DGU41</strain>
    </source>
</reference>
<comment type="caution">
    <text evidence="1">The sequence shown here is derived from an EMBL/GenBank/DDBJ whole genome shotgun (WGS) entry which is preliminary data.</text>
</comment>
<accession>A0ABU9I6E2</accession>
<proteinExistence type="predicted"/>